<gene>
    <name evidence="1" type="ORF">AVEN_187177_1</name>
</gene>
<evidence type="ECO:0000313" key="1">
    <source>
        <dbReference type="EMBL" id="GBM89411.1"/>
    </source>
</evidence>
<protein>
    <submittedName>
        <fullName evidence="1">Uncharacterized protein</fullName>
    </submittedName>
</protein>
<keyword evidence="2" id="KW-1185">Reference proteome</keyword>
<sequence length="121" mass="14230">MAWWHSRPFYFSAHPFRYVIHGNSTQTYPLRVTPIPYLIDFSPPHLQNANICLLLFLLERESLPTYRHGRISAFMVRQSKWSGMIFRLVENPKFRPHHANSRRIFALTTNFGACASKPKLN</sequence>
<accession>A0A4Y2JGJ2</accession>
<name>A0A4Y2JGJ2_ARAVE</name>
<reference evidence="1 2" key="1">
    <citation type="journal article" date="2019" name="Sci. Rep.">
        <title>Orb-weaving spider Araneus ventricosus genome elucidates the spidroin gene catalogue.</title>
        <authorList>
            <person name="Kono N."/>
            <person name="Nakamura H."/>
            <person name="Ohtoshi R."/>
            <person name="Moran D.A.P."/>
            <person name="Shinohara A."/>
            <person name="Yoshida Y."/>
            <person name="Fujiwara M."/>
            <person name="Mori M."/>
            <person name="Tomita M."/>
            <person name="Arakawa K."/>
        </authorList>
    </citation>
    <scope>NUCLEOTIDE SEQUENCE [LARGE SCALE GENOMIC DNA]</scope>
</reference>
<evidence type="ECO:0000313" key="2">
    <source>
        <dbReference type="Proteomes" id="UP000499080"/>
    </source>
</evidence>
<dbReference type="EMBL" id="BGPR01003537">
    <property type="protein sequence ID" value="GBM89411.1"/>
    <property type="molecule type" value="Genomic_DNA"/>
</dbReference>
<comment type="caution">
    <text evidence="1">The sequence shown here is derived from an EMBL/GenBank/DDBJ whole genome shotgun (WGS) entry which is preliminary data.</text>
</comment>
<dbReference type="Proteomes" id="UP000499080">
    <property type="component" value="Unassembled WGS sequence"/>
</dbReference>
<organism evidence="1 2">
    <name type="scientific">Araneus ventricosus</name>
    <name type="common">Orbweaver spider</name>
    <name type="synonym">Epeira ventricosa</name>
    <dbReference type="NCBI Taxonomy" id="182803"/>
    <lineage>
        <taxon>Eukaryota</taxon>
        <taxon>Metazoa</taxon>
        <taxon>Ecdysozoa</taxon>
        <taxon>Arthropoda</taxon>
        <taxon>Chelicerata</taxon>
        <taxon>Arachnida</taxon>
        <taxon>Araneae</taxon>
        <taxon>Araneomorphae</taxon>
        <taxon>Entelegynae</taxon>
        <taxon>Araneoidea</taxon>
        <taxon>Araneidae</taxon>
        <taxon>Araneus</taxon>
    </lineage>
</organism>
<proteinExistence type="predicted"/>
<dbReference type="AlphaFoldDB" id="A0A4Y2JGJ2"/>